<dbReference type="PROSITE" id="PS51093">
    <property type="entry name" value="PTS_EIIA_TYPE_1"/>
    <property type="match status" value="1"/>
</dbReference>
<keyword evidence="6" id="KW-0418">Kinase</keyword>
<dbReference type="Pfam" id="PF00358">
    <property type="entry name" value="PTS_EIIA_1"/>
    <property type="match status" value="1"/>
</dbReference>
<evidence type="ECO:0000256" key="2">
    <source>
        <dbReference type="ARBA" id="ARBA00022448"/>
    </source>
</evidence>
<protein>
    <submittedName>
        <fullName evidence="8">Glucose-specific phosphotransferase system IIA component</fullName>
    </submittedName>
</protein>
<evidence type="ECO:0000313" key="8">
    <source>
        <dbReference type="EMBL" id="MDR6721675.1"/>
    </source>
</evidence>
<dbReference type="RefSeq" id="WP_056690694.1">
    <property type="nucleotide sequence ID" value="NZ_JAVDTR010000001.1"/>
</dbReference>
<dbReference type="Proteomes" id="UP001254832">
    <property type="component" value="Unassembled WGS sequence"/>
</dbReference>
<evidence type="ECO:0000256" key="5">
    <source>
        <dbReference type="ARBA" id="ARBA00022683"/>
    </source>
</evidence>
<gene>
    <name evidence="8" type="ORF">J2W91_000123</name>
</gene>
<dbReference type="InterPro" id="IPR050890">
    <property type="entry name" value="PTS_EIIA_component"/>
</dbReference>
<reference evidence="8" key="1">
    <citation type="submission" date="2023-07" db="EMBL/GenBank/DDBJ databases">
        <title>Sorghum-associated microbial communities from plants grown in Nebraska, USA.</title>
        <authorList>
            <person name="Schachtman D."/>
        </authorList>
    </citation>
    <scope>NUCLEOTIDE SEQUENCE</scope>
    <source>
        <strain evidence="8">BE80</strain>
    </source>
</reference>
<evidence type="ECO:0000259" key="7">
    <source>
        <dbReference type="PROSITE" id="PS51093"/>
    </source>
</evidence>
<keyword evidence="5" id="KW-0598">Phosphotransferase system</keyword>
<keyword evidence="4" id="KW-0808">Transferase</keyword>
<comment type="caution">
    <text evidence="8">The sequence shown here is derived from an EMBL/GenBank/DDBJ whole genome shotgun (WGS) entry which is preliminary data.</text>
</comment>
<keyword evidence="2" id="KW-0813">Transport</keyword>
<dbReference type="GO" id="GO:0005737">
    <property type="term" value="C:cytoplasm"/>
    <property type="evidence" value="ECO:0007669"/>
    <property type="project" value="UniProtKB-SubCell"/>
</dbReference>
<dbReference type="Gene3D" id="2.70.70.10">
    <property type="entry name" value="Glucose Permease (Domain IIA)"/>
    <property type="match status" value="1"/>
</dbReference>
<dbReference type="InterPro" id="IPR001127">
    <property type="entry name" value="PTS_EIIA_1_perm"/>
</dbReference>
<dbReference type="PROSITE" id="PS00371">
    <property type="entry name" value="PTS_EIIA_TYPE_1_HIS"/>
    <property type="match status" value="1"/>
</dbReference>
<dbReference type="EMBL" id="JAVDTR010000001">
    <property type="protein sequence ID" value="MDR6721675.1"/>
    <property type="molecule type" value="Genomic_DNA"/>
</dbReference>
<evidence type="ECO:0000256" key="1">
    <source>
        <dbReference type="ARBA" id="ARBA00004496"/>
    </source>
</evidence>
<accession>A0AAP5GXS1</accession>
<dbReference type="NCBIfam" id="TIGR00830">
    <property type="entry name" value="PTBA"/>
    <property type="match status" value="1"/>
</dbReference>
<evidence type="ECO:0000256" key="4">
    <source>
        <dbReference type="ARBA" id="ARBA00022679"/>
    </source>
</evidence>
<evidence type="ECO:0000256" key="6">
    <source>
        <dbReference type="ARBA" id="ARBA00022777"/>
    </source>
</evidence>
<dbReference type="GO" id="GO:0009401">
    <property type="term" value="P:phosphoenolpyruvate-dependent sugar phosphotransferase system"/>
    <property type="evidence" value="ECO:0007669"/>
    <property type="project" value="UniProtKB-KW"/>
</dbReference>
<dbReference type="InterPro" id="IPR011055">
    <property type="entry name" value="Dup_hybrid_motif"/>
</dbReference>
<sequence length="166" mass="18107">MFLGWKKKNNVNEVLVGAPIIGKIVPLEQVEDEAFATRSMGDGVAILPSEGKVFAPFDGTVAYIMDKSKHAMLLEHKSGVQMLIHVGMNTVSLKGKGFTLHVATGAKIKKGQLLLEFDIEQIQQEGISIITPIVVSVGQDLVKQVDILLESDQETQLSSDLLRIQL</sequence>
<dbReference type="FunFam" id="2.70.70.10:FF:000001">
    <property type="entry name" value="PTS system glucose-specific IIA component"/>
    <property type="match status" value="1"/>
</dbReference>
<feature type="domain" description="PTS EIIA type-1" evidence="7">
    <location>
        <begin position="32"/>
        <end position="137"/>
    </location>
</feature>
<comment type="subcellular location">
    <subcellularLocation>
        <location evidence="1">Cytoplasm</location>
    </subcellularLocation>
</comment>
<evidence type="ECO:0000313" key="9">
    <source>
        <dbReference type="Proteomes" id="UP001254832"/>
    </source>
</evidence>
<proteinExistence type="predicted"/>
<dbReference type="PANTHER" id="PTHR45008">
    <property type="entry name" value="PTS SYSTEM GLUCOSE-SPECIFIC EIIA COMPONENT"/>
    <property type="match status" value="1"/>
</dbReference>
<organism evidence="8 9">
    <name type="scientific">Paenibacillus amylolyticus</name>
    <dbReference type="NCBI Taxonomy" id="1451"/>
    <lineage>
        <taxon>Bacteria</taxon>
        <taxon>Bacillati</taxon>
        <taxon>Bacillota</taxon>
        <taxon>Bacilli</taxon>
        <taxon>Bacillales</taxon>
        <taxon>Paenibacillaceae</taxon>
        <taxon>Paenibacillus</taxon>
    </lineage>
</organism>
<dbReference type="SUPFAM" id="SSF51261">
    <property type="entry name" value="Duplicated hybrid motif"/>
    <property type="match status" value="1"/>
</dbReference>
<evidence type="ECO:0000256" key="3">
    <source>
        <dbReference type="ARBA" id="ARBA00022597"/>
    </source>
</evidence>
<dbReference type="GO" id="GO:0016301">
    <property type="term" value="F:kinase activity"/>
    <property type="evidence" value="ECO:0007669"/>
    <property type="project" value="UniProtKB-KW"/>
</dbReference>
<dbReference type="AlphaFoldDB" id="A0AAP5GXS1"/>
<dbReference type="PANTHER" id="PTHR45008:SF1">
    <property type="entry name" value="PTS SYSTEM GLUCOSE-SPECIFIC EIIA COMPONENT"/>
    <property type="match status" value="1"/>
</dbReference>
<keyword evidence="3" id="KW-0762">Sugar transport</keyword>
<name>A0AAP5GXS1_PAEAM</name>